<name>A0ABW5M6C6_9BACT</name>
<dbReference type="PROSITE" id="PS51257">
    <property type="entry name" value="PROKAR_LIPOPROTEIN"/>
    <property type="match status" value="1"/>
</dbReference>
<accession>A0ABW5M6C6</accession>
<dbReference type="Proteomes" id="UP001597469">
    <property type="component" value="Unassembled WGS sequence"/>
</dbReference>
<evidence type="ECO:0000313" key="2">
    <source>
        <dbReference type="Proteomes" id="UP001597469"/>
    </source>
</evidence>
<sequence>MFISKEKVTSSHSTSLAQVSGFLAICATMLLSSCSKPDDVMPATAPTPSAVDEGVFGNGVNLQPSYYNNGNVNIGWSLMRQQSKIRTVRIEIEPDKVSQAKTWIRDARSNGYTVIATYHKASVLGSDAASELTAAANWWRSNYGTLAASGSFTVNLMNEWGSHSISSNAYASAYNNAISIVRQVYSGSIIIDIPGYGQETRTAADAVKGTNGTRINDTNIILSTHIYPGAYNQGRNRSMINADLDEMGSVGRSCIVGEFGNDSGGYTGANWSGLVDYAKSKGWTVLAWCWNGDGGNMNMVTPAWKNNATATSYSLSSYFNVAYAKL</sequence>
<dbReference type="SUPFAM" id="SSF51445">
    <property type="entry name" value="(Trans)glycosidases"/>
    <property type="match status" value="1"/>
</dbReference>
<dbReference type="Gene3D" id="3.20.20.80">
    <property type="entry name" value="Glycosidases"/>
    <property type="match status" value="1"/>
</dbReference>
<keyword evidence="2" id="KW-1185">Reference proteome</keyword>
<dbReference type="InterPro" id="IPR017853">
    <property type="entry name" value="GH"/>
</dbReference>
<evidence type="ECO:0000313" key="1">
    <source>
        <dbReference type="EMBL" id="MFD2572547.1"/>
    </source>
</evidence>
<reference evidence="2" key="1">
    <citation type="journal article" date="2019" name="Int. J. Syst. Evol. Microbiol.">
        <title>The Global Catalogue of Microorganisms (GCM) 10K type strain sequencing project: providing services to taxonomists for standard genome sequencing and annotation.</title>
        <authorList>
            <consortium name="The Broad Institute Genomics Platform"/>
            <consortium name="The Broad Institute Genome Sequencing Center for Infectious Disease"/>
            <person name="Wu L."/>
            <person name="Ma J."/>
        </authorList>
    </citation>
    <scope>NUCLEOTIDE SEQUENCE [LARGE SCALE GENOMIC DNA]</scope>
    <source>
        <strain evidence="2">KCTC 42805</strain>
    </source>
</reference>
<dbReference type="EMBL" id="JBHULN010000011">
    <property type="protein sequence ID" value="MFD2572547.1"/>
    <property type="molecule type" value="Genomic_DNA"/>
</dbReference>
<dbReference type="RefSeq" id="WP_381525066.1">
    <property type="nucleotide sequence ID" value="NZ_JBHULN010000011.1"/>
</dbReference>
<comment type="caution">
    <text evidence="1">The sequence shown here is derived from an EMBL/GenBank/DDBJ whole genome shotgun (WGS) entry which is preliminary data.</text>
</comment>
<proteinExistence type="predicted"/>
<organism evidence="1 2">
    <name type="scientific">Spirosoma soli</name>
    <dbReference type="NCBI Taxonomy" id="1770529"/>
    <lineage>
        <taxon>Bacteria</taxon>
        <taxon>Pseudomonadati</taxon>
        <taxon>Bacteroidota</taxon>
        <taxon>Cytophagia</taxon>
        <taxon>Cytophagales</taxon>
        <taxon>Cytophagaceae</taxon>
        <taxon>Spirosoma</taxon>
    </lineage>
</organism>
<protein>
    <recommendedName>
        <fullName evidence="3">Glycoside hydrolase</fullName>
    </recommendedName>
</protein>
<gene>
    <name evidence="1" type="ORF">ACFSUS_18050</name>
</gene>
<evidence type="ECO:0008006" key="3">
    <source>
        <dbReference type="Google" id="ProtNLM"/>
    </source>
</evidence>